<comment type="caution">
    <text evidence="2">The sequence shown here is derived from an EMBL/GenBank/DDBJ whole genome shotgun (WGS) entry which is preliminary data.</text>
</comment>
<organism evidence="2 3">
    <name type="scientific">Mycena metata</name>
    <dbReference type="NCBI Taxonomy" id="1033252"/>
    <lineage>
        <taxon>Eukaryota</taxon>
        <taxon>Fungi</taxon>
        <taxon>Dikarya</taxon>
        <taxon>Basidiomycota</taxon>
        <taxon>Agaricomycotina</taxon>
        <taxon>Agaricomycetes</taxon>
        <taxon>Agaricomycetidae</taxon>
        <taxon>Agaricales</taxon>
        <taxon>Marasmiineae</taxon>
        <taxon>Mycenaceae</taxon>
        <taxon>Mycena</taxon>
    </lineage>
</organism>
<accession>A0AAD7MEC1</accession>
<evidence type="ECO:0000256" key="1">
    <source>
        <dbReference type="SAM" id="SignalP"/>
    </source>
</evidence>
<protein>
    <submittedName>
        <fullName evidence="2">Uncharacterized protein</fullName>
    </submittedName>
</protein>
<sequence length="107" mass="11189">MAFFTGSLKIFAVIAVFSSLQALADTNFRWDKLGASDKLVWTPCYSGLQCSLLQVPLDYSSAGTVSIGAAGKSRGAPCRGVPAVAVLACPGLRLTQSICRLKVGIAH</sequence>
<keyword evidence="1" id="KW-0732">Signal</keyword>
<keyword evidence="3" id="KW-1185">Reference proteome</keyword>
<evidence type="ECO:0000313" key="3">
    <source>
        <dbReference type="Proteomes" id="UP001215598"/>
    </source>
</evidence>
<name>A0AAD7MEC1_9AGAR</name>
<feature type="chain" id="PRO_5042064681" evidence="1">
    <location>
        <begin position="25"/>
        <end position="107"/>
    </location>
</feature>
<reference evidence="2" key="1">
    <citation type="submission" date="2023-03" db="EMBL/GenBank/DDBJ databases">
        <title>Massive genome expansion in bonnet fungi (Mycena s.s.) driven by repeated elements and novel gene families across ecological guilds.</title>
        <authorList>
            <consortium name="Lawrence Berkeley National Laboratory"/>
            <person name="Harder C.B."/>
            <person name="Miyauchi S."/>
            <person name="Viragh M."/>
            <person name="Kuo A."/>
            <person name="Thoen E."/>
            <person name="Andreopoulos B."/>
            <person name="Lu D."/>
            <person name="Skrede I."/>
            <person name="Drula E."/>
            <person name="Henrissat B."/>
            <person name="Morin E."/>
            <person name="Kohler A."/>
            <person name="Barry K."/>
            <person name="LaButti K."/>
            <person name="Morin E."/>
            <person name="Salamov A."/>
            <person name="Lipzen A."/>
            <person name="Mereny Z."/>
            <person name="Hegedus B."/>
            <person name="Baldrian P."/>
            <person name="Stursova M."/>
            <person name="Weitz H."/>
            <person name="Taylor A."/>
            <person name="Grigoriev I.V."/>
            <person name="Nagy L.G."/>
            <person name="Martin F."/>
            <person name="Kauserud H."/>
        </authorList>
    </citation>
    <scope>NUCLEOTIDE SEQUENCE</scope>
    <source>
        <strain evidence="2">CBHHK182m</strain>
    </source>
</reference>
<evidence type="ECO:0000313" key="2">
    <source>
        <dbReference type="EMBL" id="KAJ7713377.1"/>
    </source>
</evidence>
<proteinExistence type="predicted"/>
<dbReference type="AlphaFoldDB" id="A0AAD7MEC1"/>
<gene>
    <name evidence="2" type="ORF">B0H16DRAFT_1478698</name>
</gene>
<feature type="signal peptide" evidence="1">
    <location>
        <begin position="1"/>
        <end position="24"/>
    </location>
</feature>
<dbReference type="Proteomes" id="UP001215598">
    <property type="component" value="Unassembled WGS sequence"/>
</dbReference>
<dbReference type="EMBL" id="JARKIB010000344">
    <property type="protein sequence ID" value="KAJ7713377.1"/>
    <property type="molecule type" value="Genomic_DNA"/>
</dbReference>